<comment type="caution">
    <text evidence="8">The sequence shown here is derived from an EMBL/GenBank/DDBJ whole genome shotgun (WGS) entry which is preliminary data.</text>
</comment>
<comment type="similarity">
    <text evidence="1">Belongs to the sigma-70 factor family. ECF subfamily.</text>
</comment>
<dbReference type="InterPro" id="IPR008979">
    <property type="entry name" value="Galactose-bd-like_sf"/>
</dbReference>
<dbReference type="InterPro" id="IPR013324">
    <property type="entry name" value="RNA_pol_sigma_r3/r4-like"/>
</dbReference>
<dbReference type="NCBIfam" id="TIGR02937">
    <property type="entry name" value="sigma70-ECF"/>
    <property type="match status" value="1"/>
</dbReference>
<dbReference type="EMBL" id="JBHSBB010000014">
    <property type="protein sequence ID" value="MFC4034596.1"/>
    <property type="molecule type" value="Genomic_DNA"/>
</dbReference>
<gene>
    <name evidence="8" type="ORF">ACFO3J_24425</name>
</gene>
<feature type="compositionally biased region" description="Pro residues" evidence="6">
    <location>
        <begin position="549"/>
        <end position="581"/>
    </location>
</feature>
<evidence type="ECO:0000256" key="1">
    <source>
        <dbReference type="ARBA" id="ARBA00010641"/>
    </source>
</evidence>
<dbReference type="Pfam" id="PF08305">
    <property type="entry name" value="NPCBM"/>
    <property type="match status" value="1"/>
</dbReference>
<keyword evidence="3" id="KW-0731">Sigma factor</keyword>
<keyword evidence="5" id="KW-0804">Transcription</keyword>
<evidence type="ECO:0000256" key="2">
    <source>
        <dbReference type="ARBA" id="ARBA00023015"/>
    </source>
</evidence>
<dbReference type="Pfam" id="PF04542">
    <property type="entry name" value="Sigma70_r2"/>
    <property type="match status" value="1"/>
</dbReference>
<dbReference type="InterPro" id="IPR013325">
    <property type="entry name" value="RNA_pol_sigma_r2"/>
</dbReference>
<dbReference type="SUPFAM" id="SSF88659">
    <property type="entry name" value="Sigma3 and sigma4 domains of RNA polymerase sigma factors"/>
    <property type="match status" value="1"/>
</dbReference>
<dbReference type="SUPFAM" id="SSF49785">
    <property type="entry name" value="Galactose-binding domain-like"/>
    <property type="match status" value="1"/>
</dbReference>
<sequence length="726" mass="72753">MDEGNGESGGTGPGAEAGAATPRQRVPGQRDPVARGDAVRAESARAHVPAQGGEPLVTAPGDDDVFAAGHPAPRGDGQAGLSDTELLAQVRGGQDSAYEELYRRHAESVRRYARTCCRDAHTAEDLTGEVFARTLQAIRGGSGPETSVRAYLLTTVRRVAATWGNTAKREHLVEDFAVFSVSAAGSSATEEISDLGADVRAMHEAERSLAIRAFRTLPERWQTVLWHTAVEDESPSDIAPLLGLTPNATAVLAHRAREGLRQAYLQAHVSSTLTAEGACARYADRLGAHARGALRSRADRELNRHLKECARCSAASLELADLNSTLKGLLPVAYIGWFAAVAAAKTGVVVAGGAVAAGAAGGAAAAAAGTGGAAGTTAGTTAGAAAAGAGAGAAGSGSGAGAGAAAEGLGAPVKVGIAAGVVVAVASAALAFALTGGHGKQPPEPVAAKPPAAGPVASASAPVPPLPPAPVRPGSPASQPPQNPLNVVPPAATDPAAPGVTPTPTTPAPLPSGPTPTPKAPVPPGPAPSTSPSPAAPVPPSPSASATPTPSPTPTQAPPPPPPPPPTTPPPTTPPPPPPAPVVYQVNSLPVGHGGRTATGPTIRAGGSSWWWDRWGLRIDGTRYAHGITVHGRSTVIIDLHRACVSYDADAGMDDLSSRLGGSFRFSVYGDGSRLWSSAALRRGDPAVPVHVGLKGVGTVKLVVQPDRVLALGTLADWADAEITCS</sequence>
<feature type="compositionally biased region" description="Basic and acidic residues" evidence="6">
    <location>
        <begin position="32"/>
        <end position="45"/>
    </location>
</feature>
<feature type="compositionally biased region" description="Gly residues" evidence="6">
    <location>
        <begin position="1"/>
        <end position="15"/>
    </location>
</feature>
<proteinExistence type="inferred from homology"/>
<dbReference type="PRINTS" id="PR01217">
    <property type="entry name" value="PRICHEXTENSN"/>
</dbReference>
<dbReference type="SUPFAM" id="SSF88946">
    <property type="entry name" value="Sigma2 domain of RNA polymerase sigma factors"/>
    <property type="match status" value="1"/>
</dbReference>
<protein>
    <submittedName>
        <fullName evidence="8">Sigma-70 family RNA polymerase sigma factor</fullName>
    </submittedName>
</protein>
<dbReference type="InterPro" id="IPR038637">
    <property type="entry name" value="NPCBM_sf"/>
</dbReference>
<evidence type="ECO:0000313" key="9">
    <source>
        <dbReference type="Proteomes" id="UP001595765"/>
    </source>
</evidence>
<dbReference type="Gene3D" id="2.60.120.1060">
    <property type="entry name" value="NPCBM/NEW2 domain"/>
    <property type="match status" value="1"/>
</dbReference>
<keyword evidence="2" id="KW-0805">Transcription regulation</keyword>
<accession>A0ABV8HSC6</accession>
<dbReference type="InterPro" id="IPR007627">
    <property type="entry name" value="RNA_pol_sigma70_r2"/>
</dbReference>
<dbReference type="PANTHER" id="PTHR43133:SF8">
    <property type="entry name" value="RNA POLYMERASE SIGMA FACTOR HI_1459-RELATED"/>
    <property type="match status" value="1"/>
</dbReference>
<name>A0ABV8HSC6_9ACTN</name>
<dbReference type="InterPro" id="IPR041916">
    <property type="entry name" value="Anti_sigma_zinc_sf"/>
</dbReference>
<reference evidence="9" key="1">
    <citation type="journal article" date="2019" name="Int. J. Syst. Evol. Microbiol.">
        <title>The Global Catalogue of Microorganisms (GCM) 10K type strain sequencing project: providing services to taxonomists for standard genome sequencing and annotation.</title>
        <authorList>
            <consortium name="The Broad Institute Genomics Platform"/>
            <consortium name="The Broad Institute Genome Sequencing Center for Infectious Disease"/>
            <person name="Wu L."/>
            <person name="Ma J."/>
        </authorList>
    </citation>
    <scope>NUCLEOTIDE SEQUENCE [LARGE SCALE GENOMIC DNA]</scope>
    <source>
        <strain evidence="9">CGMCC 4.7237</strain>
    </source>
</reference>
<feature type="region of interest" description="Disordered" evidence="6">
    <location>
        <begin position="436"/>
        <end position="601"/>
    </location>
</feature>
<dbReference type="Gene3D" id="1.10.10.10">
    <property type="entry name" value="Winged helix-like DNA-binding domain superfamily/Winged helix DNA-binding domain"/>
    <property type="match status" value="1"/>
</dbReference>
<dbReference type="InterPro" id="IPR039425">
    <property type="entry name" value="RNA_pol_sigma-70-like"/>
</dbReference>
<dbReference type="PANTHER" id="PTHR43133">
    <property type="entry name" value="RNA POLYMERASE ECF-TYPE SIGMA FACTO"/>
    <property type="match status" value="1"/>
</dbReference>
<keyword evidence="4" id="KW-0238">DNA-binding</keyword>
<feature type="compositionally biased region" description="Low complexity" evidence="6">
    <location>
        <begin position="446"/>
        <end position="461"/>
    </location>
</feature>
<feature type="region of interest" description="Disordered" evidence="6">
    <location>
        <begin position="1"/>
        <end position="80"/>
    </location>
</feature>
<feature type="domain" description="Glycosyl hydrolase family 98 putative carbohydrate-binding module" evidence="7">
    <location>
        <begin position="579"/>
        <end position="725"/>
    </location>
</feature>
<dbReference type="SMART" id="SM00776">
    <property type="entry name" value="NPCBM"/>
    <property type="match status" value="1"/>
</dbReference>
<feature type="compositionally biased region" description="Low complexity" evidence="6">
    <location>
        <begin position="484"/>
        <end position="503"/>
    </location>
</feature>
<dbReference type="InterPro" id="IPR036388">
    <property type="entry name" value="WH-like_DNA-bd_sf"/>
</dbReference>
<dbReference type="InterPro" id="IPR013222">
    <property type="entry name" value="Glyco_hyd_98_carb-bd"/>
</dbReference>
<feature type="compositionally biased region" description="Pro residues" evidence="6">
    <location>
        <begin position="504"/>
        <end position="542"/>
    </location>
</feature>
<dbReference type="Gene3D" id="1.10.1740.10">
    <property type="match status" value="1"/>
</dbReference>
<dbReference type="InterPro" id="IPR014284">
    <property type="entry name" value="RNA_pol_sigma-70_dom"/>
</dbReference>
<dbReference type="Gene3D" id="1.10.10.1320">
    <property type="entry name" value="Anti-sigma factor, zinc-finger domain"/>
    <property type="match status" value="1"/>
</dbReference>
<evidence type="ECO:0000313" key="8">
    <source>
        <dbReference type="EMBL" id="MFC4034596.1"/>
    </source>
</evidence>
<evidence type="ECO:0000256" key="4">
    <source>
        <dbReference type="ARBA" id="ARBA00023125"/>
    </source>
</evidence>
<keyword evidence="9" id="KW-1185">Reference proteome</keyword>
<organism evidence="8 9">
    <name type="scientific">Streptomyces polygonati</name>
    <dbReference type="NCBI Taxonomy" id="1617087"/>
    <lineage>
        <taxon>Bacteria</taxon>
        <taxon>Bacillati</taxon>
        <taxon>Actinomycetota</taxon>
        <taxon>Actinomycetes</taxon>
        <taxon>Kitasatosporales</taxon>
        <taxon>Streptomycetaceae</taxon>
        <taxon>Streptomyces</taxon>
    </lineage>
</organism>
<evidence type="ECO:0000259" key="7">
    <source>
        <dbReference type="SMART" id="SM00776"/>
    </source>
</evidence>
<evidence type="ECO:0000256" key="3">
    <source>
        <dbReference type="ARBA" id="ARBA00023082"/>
    </source>
</evidence>
<feature type="compositionally biased region" description="Pro residues" evidence="6">
    <location>
        <begin position="462"/>
        <end position="483"/>
    </location>
</feature>
<dbReference type="Proteomes" id="UP001595765">
    <property type="component" value="Unassembled WGS sequence"/>
</dbReference>
<evidence type="ECO:0000256" key="5">
    <source>
        <dbReference type="ARBA" id="ARBA00023163"/>
    </source>
</evidence>
<dbReference type="RefSeq" id="WP_386432974.1">
    <property type="nucleotide sequence ID" value="NZ_JBHSBB010000014.1"/>
</dbReference>
<evidence type="ECO:0000256" key="6">
    <source>
        <dbReference type="SAM" id="MobiDB-lite"/>
    </source>
</evidence>